<keyword evidence="1" id="KW-0472">Membrane</keyword>
<dbReference type="Proteomes" id="UP000250266">
    <property type="component" value="Unassembled WGS sequence"/>
</dbReference>
<protein>
    <submittedName>
        <fullName evidence="2">Uncharacterized protein</fullName>
    </submittedName>
</protein>
<feature type="transmembrane region" description="Helical" evidence="1">
    <location>
        <begin position="94"/>
        <end position="115"/>
    </location>
</feature>
<feature type="transmembrane region" description="Helical" evidence="1">
    <location>
        <begin position="15"/>
        <end position="33"/>
    </location>
</feature>
<accession>A0A8E2JG14</accession>
<feature type="transmembrane region" description="Helical" evidence="1">
    <location>
        <begin position="173"/>
        <end position="192"/>
    </location>
</feature>
<keyword evidence="1" id="KW-0812">Transmembrane</keyword>
<proteinExistence type="predicted"/>
<name>A0A8E2JG14_9PEZI</name>
<feature type="transmembrane region" description="Helical" evidence="1">
    <location>
        <begin position="328"/>
        <end position="354"/>
    </location>
</feature>
<keyword evidence="1" id="KW-1133">Transmembrane helix</keyword>
<sequence length="367" mass="41900">MSLHPKTRVSKRESVLIRALRSFPFVLLIAFAFNRMDAEEAIKEVDEVIHSGILTWSGGSLPIYDSFFGIQWLDNLWRPVTVIFAAWNLEIDPVMWWQMLTFVTDFGLIYSIMLIESTRTANRLTLARVATLVGLAAQLIGVGVVGPVYFFLHYVTSQIFNFEDPDQRLTNLAYTRTVFPVMVLSFYIPHFMSHFHPSFAARHDWDWIWQMFPVWCALIQWILAYTVMPNTAQNGRMNEPKRDLQIIRFTIGPSIILSAVTWLGVLTMSPFSVRTIFLPHFTAPQHGWMDIVRNFGQYDHLFCMGSAMLWLLYLFGDLKRAGMVQRSWMSILVAAAAATAVMGPGAAVGLGWFWRENVLAGMEGKSV</sequence>
<evidence type="ECO:0000313" key="3">
    <source>
        <dbReference type="Proteomes" id="UP000250266"/>
    </source>
</evidence>
<dbReference type="AlphaFoldDB" id="A0A8E2JG14"/>
<feature type="transmembrane region" description="Helical" evidence="1">
    <location>
        <begin position="207"/>
        <end position="228"/>
    </location>
</feature>
<organism evidence="2 3">
    <name type="scientific">Lepidopterella palustris CBS 459.81</name>
    <dbReference type="NCBI Taxonomy" id="1314670"/>
    <lineage>
        <taxon>Eukaryota</taxon>
        <taxon>Fungi</taxon>
        <taxon>Dikarya</taxon>
        <taxon>Ascomycota</taxon>
        <taxon>Pezizomycotina</taxon>
        <taxon>Dothideomycetes</taxon>
        <taxon>Pleosporomycetidae</taxon>
        <taxon>Mytilinidiales</taxon>
        <taxon>Argynnaceae</taxon>
        <taxon>Lepidopterella</taxon>
    </lineage>
</organism>
<dbReference type="OrthoDB" id="2431938at2759"/>
<feature type="transmembrane region" description="Helical" evidence="1">
    <location>
        <begin position="127"/>
        <end position="152"/>
    </location>
</feature>
<evidence type="ECO:0000313" key="2">
    <source>
        <dbReference type="EMBL" id="OCK81047.1"/>
    </source>
</evidence>
<reference evidence="2 3" key="1">
    <citation type="journal article" date="2016" name="Nat. Commun.">
        <title>Ectomycorrhizal ecology is imprinted in the genome of the dominant symbiotic fungus Cenococcum geophilum.</title>
        <authorList>
            <consortium name="DOE Joint Genome Institute"/>
            <person name="Peter M."/>
            <person name="Kohler A."/>
            <person name="Ohm R.A."/>
            <person name="Kuo A."/>
            <person name="Krutzmann J."/>
            <person name="Morin E."/>
            <person name="Arend M."/>
            <person name="Barry K.W."/>
            <person name="Binder M."/>
            <person name="Choi C."/>
            <person name="Clum A."/>
            <person name="Copeland A."/>
            <person name="Grisel N."/>
            <person name="Haridas S."/>
            <person name="Kipfer T."/>
            <person name="LaButti K."/>
            <person name="Lindquist E."/>
            <person name="Lipzen A."/>
            <person name="Maire R."/>
            <person name="Meier B."/>
            <person name="Mihaltcheva S."/>
            <person name="Molinier V."/>
            <person name="Murat C."/>
            <person name="Poggeler S."/>
            <person name="Quandt C.A."/>
            <person name="Sperisen C."/>
            <person name="Tritt A."/>
            <person name="Tisserant E."/>
            <person name="Crous P.W."/>
            <person name="Henrissat B."/>
            <person name="Nehls U."/>
            <person name="Egli S."/>
            <person name="Spatafora J.W."/>
            <person name="Grigoriev I.V."/>
            <person name="Martin F.M."/>
        </authorList>
    </citation>
    <scope>NUCLEOTIDE SEQUENCE [LARGE SCALE GENOMIC DNA]</scope>
    <source>
        <strain evidence="2 3">CBS 459.81</strain>
    </source>
</reference>
<dbReference type="EMBL" id="KV744935">
    <property type="protein sequence ID" value="OCK81047.1"/>
    <property type="molecule type" value="Genomic_DNA"/>
</dbReference>
<gene>
    <name evidence="2" type="ORF">K432DRAFT_425251</name>
</gene>
<feature type="transmembrane region" description="Helical" evidence="1">
    <location>
        <begin position="298"/>
        <end position="316"/>
    </location>
</feature>
<evidence type="ECO:0000256" key="1">
    <source>
        <dbReference type="SAM" id="Phobius"/>
    </source>
</evidence>
<keyword evidence="3" id="KW-1185">Reference proteome</keyword>
<feature type="transmembrane region" description="Helical" evidence="1">
    <location>
        <begin position="249"/>
        <end position="271"/>
    </location>
</feature>